<name>A0A6A4W373_AMPAM</name>
<feature type="domain" description="CSN8/PSMD8/EIF3K" evidence="6">
    <location>
        <begin position="26"/>
        <end position="151"/>
    </location>
</feature>
<keyword evidence="3" id="KW-0963">Cytoplasm</keyword>
<evidence type="ECO:0000256" key="3">
    <source>
        <dbReference type="ARBA" id="ARBA00022490"/>
    </source>
</evidence>
<dbReference type="GO" id="GO:0008180">
    <property type="term" value="C:COP9 signalosome"/>
    <property type="evidence" value="ECO:0007669"/>
    <property type="project" value="UniProtKB-KW"/>
</dbReference>
<evidence type="ECO:0000256" key="2">
    <source>
        <dbReference type="ARBA" id="ARBA00004496"/>
    </source>
</evidence>
<evidence type="ECO:0000313" key="8">
    <source>
        <dbReference type="Proteomes" id="UP000440578"/>
    </source>
</evidence>
<evidence type="ECO:0000259" key="6">
    <source>
        <dbReference type="Pfam" id="PF10075"/>
    </source>
</evidence>
<dbReference type="InterPro" id="IPR033205">
    <property type="entry name" value="COP9_CSN8"/>
</dbReference>
<dbReference type="PANTHER" id="PTHR13339">
    <property type="entry name" value="COP9 SIGNALOSOME COMPLEX SUBUNIT 8"/>
    <property type="match status" value="1"/>
</dbReference>
<dbReference type="GO" id="GO:0000338">
    <property type="term" value="P:protein deneddylation"/>
    <property type="evidence" value="ECO:0007669"/>
    <property type="project" value="InterPro"/>
</dbReference>
<dbReference type="Pfam" id="PF10075">
    <property type="entry name" value="CSN8_PSD8_EIF3K"/>
    <property type="match status" value="1"/>
</dbReference>
<evidence type="ECO:0000256" key="1">
    <source>
        <dbReference type="ARBA" id="ARBA00004123"/>
    </source>
</evidence>
<evidence type="ECO:0000313" key="7">
    <source>
        <dbReference type="EMBL" id="KAF0301746.1"/>
    </source>
</evidence>
<sequence>MLADLESTRKELEKEELSAPDGVAPSEVYSKLMACYLLENDLCSAKFLWKRAPASAKETDGPLGRLWSVGQKLWTKDFPATYSVLRGEWPDYLQKAVSELEGVIRERVLTLVSRAYTSITLTDLAAFAGVSADQVAAVARERGWSVDGAVVGPKPAPPVIHGATNCEKTLAVLTQYVSFLEN</sequence>
<dbReference type="Gene3D" id="1.25.40.990">
    <property type="match status" value="1"/>
</dbReference>
<dbReference type="GO" id="GO:0005737">
    <property type="term" value="C:cytoplasm"/>
    <property type="evidence" value="ECO:0007669"/>
    <property type="project" value="UniProtKB-SubCell"/>
</dbReference>
<dbReference type="PANTHER" id="PTHR13339:SF0">
    <property type="entry name" value="COP9 SIGNALOSOME COMPLEX SUBUNIT 8"/>
    <property type="match status" value="1"/>
</dbReference>
<proteinExistence type="predicted"/>
<dbReference type="InterPro" id="IPR033464">
    <property type="entry name" value="CSN8_PSD8_EIF3K"/>
</dbReference>
<dbReference type="AlphaFoldDB" id="A0A6A4W373"/>
<evidence type="ECO:0000256" key="4">
    <source>
        <dbReference type="ARBA" id="ARBA00022790"/>
    </source>
</evidence>
<dbReference type="OrthoDB" id="5351233at2759"/>
<gene>
    <name evidence="7" type="primary">Cops8</name>
    <name evidence="7" type="ORF">FJT64_026007</name>
</gene>
<evidence type="ECO:0000256" key="5">
    <source>
        <dbReference type="ARBA" id="ARBA00023242"/>
    </source>
</evidence>
<keyword evidence="8" id="KW-1185">Reference proteome</keyword>
<keyword evidence="4" id="KW-0736">Signalosome</keyword>
<comment type="caution">
    <text evidence="7">The sequence shown here is derived from an EMBL/GenBank/DDBJ whole genome shotgun (WGS) entry which is preliminary data.</text>
</comment>
<organism evidence="7 8">
    <name type="scientific">Amphibalanus amphitrite</name>
    <name type="common">Striped barnacle</name>
    <name type="synonym">Balanus amphitrite</name>
    <dbReference type="NCBI Taxonomy" id="1232801"/>
    <lineage>
        <taxon>Eukaryota</taxon>
        <taxon>Metazoa</taxon>
        <taxon>Ecdysozoa</taxon>
        <taxon>Arthropoda</taxon>
        <taxon>Crustacea</taxon>
        <taxon>Multicrustacea</taxon>
        <taxon>Cirripedia</taxon>
        <taxon>Thoracica</taxon>
        <taxon>Thoracicalcarea</taxon>
        <taxon>Balanomorpha</taxon>
        <taxon>Balanoidea</taxon>
        <taxon>Balanidae</taxon>
        <taxon>Amphibalaninae</taxon>
        <taxon>Amphibalanus</taxon>
    </lineage>
</organism>
<dbReference type="GO" id="GO:0010387">
    <property type="term" value="P:COP9 signalosome assembly"/>
    <property type="evidence" value="ECO:0007669"/>
    <property type="project" value="InterPro"/>
</dbReference>
<dbReference type="Proteomes" id="UP000440578">
    <property type="component" value="Unassembled WGS sequence"/>
</dbReference>
<accession>A0A6A4W373</accession>
<reference evidence="7 8" key="1">
    <citation type="submission" date="2019-07" db="EMBL/GenBank/DDBJ databases">
        <title>Draft genome assembly of a fouling barnacle, Amphibalanus amphitrite (Darwin, 1854): The first reference genome for Thecostraca.</title>
        <authorList>
            <person name="Kim W."/>
        </authorList>
    </citation>
    <scope>NUCLEOTIDE SEQUENCE [LARGE SCALE GENOMIC DNA]</scope>
    <source>
        <strain evidence="7">SNU_AA5</strain>
        <tissue evidence="7">Soma without cirri and trophi</tissue>
    </source>
</reference>
<dbReference type="EMBL" id="VIIS01001127">
    <property type="protein sequence ID" value="KAF0301746.1"/>
    <property type="molecule type" value="Genomic_DNA"/>
</dbReference>
<protein>
    <submittedName>
        <fullName evidence="7">COP9 signalosome complex subunit 8</fullName>
    </submittedName>
</protein>
<comment type="subcellular location">
    <subcellularLocation>
        <location evidence="2">Cytoplasm</location>
    </subcellularLocation>
    <subcellularLocation>
        <location evidence="1">Nucleus</location>
    </subcellularLocation>
</comment>
<keyword evidence="5" id="KW-0539">Nucleus</keyword>